<evidence type="ECO:0000256" key="2">
    <source>
        <dbReference type="ARBA" id="ARBA00022692"/>
    </source>
</evidence>
<dbReference type="Pfam" id="PF00916">
    <property type="entry name" value="Sulfate_transp"/>
    <property type="match status" value="2"/>
</dbReference>
<dbReference type="InterPro" id="IPR002645">
    <property type="entry name" value="STAS_dom"/>
</dbReference>
<dbReference type="InterPro" id="IPR052706">
    <property type="entry name" value="Membrane-Transporter-like"/>
</dbReference>
<evidence type="ECO:0000313" key="8">
    <source>
        <dbReference type="Proteomes" id="UP000427071"/>
    </source>
</evidence>
<dbReference type="CDD" id="cd07042">
    <property type="entry name" value="STAS_SulP_like_sulfate_transporter"/>
    <property type="match status" value="1"/>
</dbReference>
<organism evidence="7 8">
    <name type="scientific">Corynebacterium kalinowskii</name>
    <dbReference type="NCBI Taxonomy" id="2675216"/>
    <lineage>
        <taxon>Bacteria</taxon>
        <taxon>Bacillati</taxon>
        <taxon>Actinomycetota</taxon>
        <taxon>Actinomycetes</taxon>
        <taxon>Mycobacteriales</taxon>
        <taxon>Corynebacteriaceae</taxon>
        <taxon>Corynebacterium</taxon>
    </lineage>
</organism>
<dbReference type="EMBL" id="CP046452">
    <property type="protein sequence ID" value="QGU01076.1"/>
    <property type="molecule type" value="Genomic_DNA"/>
</dbReference>
<gene>
    <name evidence="7" type="primary">dauA</name>
    <name evidence="7" type="ORF">CKALI_00875</name>
</gene>
<feature type="transmembrane region" description="Helical" evidence="5">
    <location>
        <begin position="315"/>
        <end position="343"/>
    </location>
</feature>
<name>A0A6B8VQL7_9CORY</name>
<feature type="transmembrane region" description="Helical" evidence="5">
    <location>
        <begin position="272"/>
        <end position="295"/>
    </location>
</feature>
<dbReference type="InterPro" id="IPR036513">
    <property type="entry name" value="STAS_dom_sf"/>
</dbReference>
<evidence type="ECO:0000259" key="6">
    <source>
        <dbReference type="PROSITE" id="PS50801"/>
    </source>
</evidence>
<reference evidence="8" key="1">
    <citation type="submission" date="2019-11" db="EMBL/GenBank/DDBJ databases">
        <title>Complete genome sequence of Corynebacterium kalinowskii 1959, a novel Corynebacterium species isolated from soil of a small paddock in Vilsendorf, Germany.</title>
        <authorList>
            <person name="Schaffert L."/>
            <person name="Ruwe M."/>
            <person name="Milse J."/>
            <person name="Hanuschka K."/>
            <person name="Ortseifen V."/>
            <person name="Droste J."/>
            <person name="Brandt D."/>
            <person name="Schlueter L."/>
            <person name="Kutter Y."/>
            <person name="Vinke S."/>
            <person name="Viehoefer P."/>
            <person name="Jacob L."/>
            <person name="Luebke N.-C."/>
            <person name="Schulte-Berndt E."/>
            <person name="Hain C."/>
            <person name="Linder M."/>
            <person name="Schmidt P."/>
            <person name="Wollenschlaeger L."/>
            <person name="Luttermann T."/>
            <person name="Thieme E."/>
            <person name="Hassa J."/>
            <person name="Haak M."/>
            <person name="Wittchen M."/>
            <person name="Mentz A."/>
            <person name="Persicke M."/>
            <person name="Busche T."/>
            <person name="Ruckert C."/>
        </authorList>
    </citation>
    <scope>NUCLEOTIDE SEQUENCE [LARGE SCALE GENOMIC DNA]</scope>
    <source>
        <strain evidence="8">1959</strain>
    </source>
</reference>
<proteinExistence type="predicted"/>
<dbReference type="PANTHER" id="PTHR43310:SF1">
    <property type="entry name" value="SULFATE TRANSPORTER YBAR-RELATED"/>
    <property type="match status" value="1"/>
</dbReference>
<dbReference type="GO" id="GO:0016020">
    <property type="term" value="C:membrane"/>
    <property type="evidence" value="ECO:0007669"/>
    <property type="project" value="UniProtKB-SubCell"/>
</dbReference>
<feature type="transmembrane region" description="Helical" evidence="5">
    <location>
        <begin position="30"/>
        <end position="50"/>
    </location>
</feature>
<evidence type="ECO:0000256" key="5">
    <source>
        <dbReference type="SAM" id="Phobius"/>
    </source>
</evidence>
<dbReference type="SUPFAM" id="SSF52091">
    <property type="entry name" value="SpoIIaa-like"/>
    <property type="match status" value="1"/>
</dbReference>
<protein>
    <submittedName>
        <fullName evidence="7">C4-dicarboxylic acid transporter DauA</fullName>
    </submittedName>
</protein>
<dbReference type="PANTHER" id="PTHR43310">
    <property type="entry name" value="SULFATE TRANSPORTER YBAR-RELATED"/>
    <property type="match status" value="1"/>
</dbReference>
<accession>A0A6B8VQL7</accession>
<dbReference type="PROSITE" id="PS50801">
    <property type="entry name" value="STAS"/>
    <property type="match status" value="1"/>
</dbReference>
<sequence>MAYAESAIPVSLVGSFRYAFATKGQLRKEIFGGLIVALALIPESIAFSVIAGVDPAVGLFSSVIMAIVISFTGGRPAMIAAATGAVAVVIAPVARTYGLDYFLATVILAGIFQLVLAAVGVAKLMRFLPRSVMVGFVNALALVVLMAQLPHLIGVPLLVYPLVVAGVAVLLLLPRLSTAIPGPLVVVVILTALTAGLGWNVPTVRGQGELPTSLPELLVPNVPLTWETFRIIAPFALGMALVGLMESLLTAKLIDDITASHSSKARESFGQGVANICSGLFGGMGGCTMIGQTLINVKELGARTRLSTLLAGSFLLALLMLLQDVVGLIPMAALVAIMLIVVLRSFDWHSVAPRTLRAMPVSETLVMLTTVVVTLATSNLAIGVVTGVLVAMVNFARHVAQMVEVAETPEGYRVTGQLFFASSNDLIYFFDYSRALPEVVIDFSGATVWDTSAAATLDAISQKYQDRGIPVHFTGLDAASAERVERFAES</sequence>
<feature type="transmembrane region" description="Helical" evidence="5">
    <location>
        <begin position="127"/>
        <end position="147"/>
    </location>
</feature>
<comment type="subcellular location">
    <subcellularLocation>
        <location evidence="1">Membrane</location>
        <topology evidence="1">Multi-pass membrane protein</topology>
    </subcellularLocation>
</comment>
<feature type="transmembrane region" description="Helical" evidence="5">
    <location>
        <begin position="180"/>
        <end position="201"/>
    </location>
</feature>
<dbReference type="Proteomes" id="UP000427071">
    <property type="component" value="Chromosome"/>
</dbReference>
<feature type="domain" description="STAS" evidence="6">
    <location>
        <begin position="412"/>
        <end position="490"/>
    </location>
</feature>
<feature type="transmembrane region" description="Helical" evidence="5">
    <location>
        <begin position="364"/>
        <end position="393"/>
    </location>
</feature>
<keyword evidence="4 5" id="KW-0472">Membrane</keyword>
<dbReference type="Pfam" id="PF01740">
    <property type="entry name" value="STAS"/>
    <property type="match status" value="1"/>
</dbReference>
<feature type="transmembrane region" description="Helical" evidence="5">
    <location>
        <begin position="101"/>
        <end position="120"/>
    </location>
</feature>
<evidence type="ECO:0000313" key="7">
    <source>
        <dbReference type="EMBL" id="QGU01076.1"/>
    </source>
</evidence>
<dbReference type="KEGG" id="ckw:CKALI_00875"/>
<keyword evidence="3 5" id="KW-1133">Transmembrane helix</keyword>
<feature type="transmembrane region" description="Helical" evidence="5">
    <location>
        <begin position="231"/>
        <end position="251"/>
    </location>
</feature>
<dbReference type="Gene3D" id="3.30.750.24">
    <property type="entry name" value="STAS domain"/>
    <property type="match status" value="1"/>
</dbReference>
<feature type="transmembrane region" description="Helical" evidence="5">
    <location>
        <begin position="56"/>
        <end position="72"/>
    </location>
</feature>
<keyword evidence="8" id="KW-1185">Reference proteome</keyword>
<evidence type="ECO:0000256" key="4">
    <source>
        <dbReference type="ARBA" id="ARBA00023136"/>
    </source>
</evidence>
<dbReference type="AlphaFoldDB" id="A0A6B8VQL7"/>
<keyword evidence="2 5" id="KW-0812">Transmembrane</keyword>
<evidence type="ECO:0000256" key="1">
    <source>
        <dbReference type="ARBA" id="ARBA00004141"/>
    </source>
</evidence>
<dbReference type="InterPro" id="IPR011547">
    <property type="entry name" value="SLC26A/SulP_dom"/>
</dbReference>
<evidence type="ECO:0000256" key="3">
    <source>
        <dbReference type="ARBA" id="ARBA00022989"/>
    </source>
</evidence>
<feature type="transmembrane region" description="Helical" evidence="5">
    <location>
        <begin position="153"/>
        <end position="173"/>
    </location>
</feature>